<gene>
    <name evidence="1" type="ORF">TOL_2555</name>
</gene>
<dbReference type="RefSeq" id="WP_015487672.1">
    <property type="nucleotide sequence ID" value="NC_020888.1"/>
</dbReference>
<organism evidence="1 2">
    <name type="scientific">Thalassolituus oleivorans MIL-1</name>
    <dbReference type="NCBI Taxonomy" id="1298593"/>
    <lineage>
        <taxon>Bacteria</taxon>
        <taxon>Pseudomonadati</taxon>
        <taxon>Pseudomonadota</taxon>
        <taxon>Gammaproteobacteria</taxon>
        <taxon>Oceanospirillales</taxon>
        <taxon>Oceanospirillaceae</taxon>
        <taxon>Thalassolituus</taxon>
    </lineage>
</organism>
<accession>M5DTW2</accession>
<dbReference type="eggNOG" id="ENOG502ZBUX">
    <property type="taxonomic scope" value="Bacteria"/>
</dbReference>
<reference evidence="1 2" key="1">
    <citation type="journal article" date="2013" name="Genome Announc.">
        <title>Genome Sequence of Thalassolituus oleivorans MIL-1 (DSM 14913T).</title>
        <authorList>
            <person name="Golyshin P.N."/>
            <person name="Werner J."/>
            <person name="Chernikova T.N."/>
            <person name="Tran H."/>
            <person name="Ferrer M."/>
            <person name="Yakimov M.M."/>
            <person name="Teeling H."/>
            <person name="Golyshina O.V."/>
        </authorList>
    </citation>
    <scope>NUCLEOTIDE SEQUENCE [LARGE SCALE GENOMIC DNA]</scope>
    <source>
        <strain evidence="1 2">MIL-1</strain>
    </source>
</reference>
<protein>
    <submittedName>
        <fullName evidence="1">Uncharacterized protein</fullName>
    </submittedName>
</protein>
<dbReference type="GeneID" id="79177333"/>
<proteinExistence type="predicted"/>
<sequence length="387" mass="42612">MTLNSAEWEMIVQKGENTNINRSVFVRKDAGGSWKKLKAGHAGNYYMTTMLRALYALAILPDGNRRMMQQKIFGPCKMFYEILDNGDVQVDLFVVDEALEAPKHKAAGLYQAKWDVDERAWSIPDGSRPEVSMELSHKWGVMAHMAAVAGKFDDADTAAEKLGTHIENAWLNNDEISYYRQPSNHYSLFWMNNEFTSKDQLDHLISLIQMAQRKQESLRWLVHGEGAACFVKALNYLNSNPASSDIHVAQRGLEKQSVFFSNPRGKTTSKNDLEALCKKSGLVFQGININKRDVIHNPDARSEAVGELKSIGAKLTLGGGIGAVGLSGAATSLDMAFSTQSAIAASGFLLAGYLVVKESFKKNSAYARNIQGAFAATFGKGNEDWAA</sequence>
<dbReference type="Proteomes" id="UP000011866">
    <property type="component" value="Chromosome"/>
</dbReference>
<dbReference type="EMBL" id="HF680312">
    <property type="protein sequence ID" value="CCU72954.1"/>
    <property type="molecule type" value="Genomic_DNA"/>
</dbReference>
<dbReference type="HOGENOM" id="CLU_715579_0_0_6"/>
<dbReference type="KEGG" id="tol:TOL_2555"/>
<keyword evidence="2" id="KW-1185">Reference proteome</keyword>
<dbReference type="AlphaFoldDB" id="M5DTW2"/>
<evidence type="ECO:0000313" key="1">
    <source>
        <dbReference type="EMBL" id="CCU72954.1"/>
    </source>
</evidence>
<name>M5DTW2_9GAMM</name>
<evidence type="ECO:0000313" key="2">
    <source>
        <dbReference type="Proteomes" id="UP000011866"/>
    </source>
</evidence>